<evidence type="ECO:0000256" key="1">
    <source>
        <dbReference type="ARBA" id="ARBA00009919"/>
    </source>
</evidence>
<comment type="catalytic activity">
    <reaction evidence="5">
        <text>[molybdopterin-synthase sulfur-carrier protein]-C-terminal Gly-Gly + ATP + H(+) = [molybdopterin-synthase sulfur-carrier protein]-C-terminal Gly-Gly-AMP + diphosphate</text>
        <dbReference type="Rhea" id="RHEA:43616"/>
        <dbReference type="Rhea" id="RHEA-COMP:12159"/>
        <dbReference type="Rhea" id="RHEA-COMP:12202"/>
        <dbReference type="ChEBI" id="CHEBI:15378"/>
        <dbReference type="ChEBI" id="CHEBI:30616"/>
        <dbReference type="ChEBI" id="CHEBI:33019"/>
        <dbReference type="ChEBI" id="CHEBI:90618"/>
        <dbReference type="ChEBI" id="CHEBI:90778"/>
        <dbReference type="EC" id="2.7.7.80"/>
    </reaction>
</comment>
<dbReference type="CDD" id="cd00158">
    <property type="entry name" value="RHOD"/>
    <property type="match status" value="1"/>
</dbReference>
<keyword evidence="15" id="KW-1185">Reference proteome</keyword>
<evidence type="ECO:0000256" key="11">
    <source>
        <dbReference type="ARBA" id="ARBA00075328"/>
    </source>
</evidence>
<evidence type="ECO:0000256" key="7">
    <source>
        <dbReference type="ARBA" id="ARBA00063809"/>
    </source>
</evidence>
<evidence type="ECO:0000256" key="2">
    <source>
        <dbReference type="ARBA" id="ARBA00022679"/>
    </source>
</evidence>
<dbReference type="GO" id="GO:0061605">
    <property type="term" value="F:molybdopterin-synthase adenylyltransferase activity"/>
    <property type="evidence" value="ECO:0007669"/>
    <property type="project" value="UniProtKB-EC"/>
</dbReference>
<dbReference type="InterPro" id="IPR035985">
    <property type="entry name" value="Ubiquitin-activating_enz"/>
</dbReference>
<accession>A0A939EY35</accession>
<evidence type="ECO:0000256" key="8">
    <source>
        <dbReference type="ARBA" id="ARBA00066884"/>
    </source>
</evidence>
<feature type="domain" description="Rhodanese" evidence="13">
    <location>
        <begin position="273"/>
        <end position="351"/>
    </location>
</feature>
<dbReference type="SUPFAM" id="SSF69572">
    <property type="entry name" value="Activating enzymes of the ubiquitin-like proteins"/>
    <property type="match status" value="1"/>
</dbReference>
<dbReference type="Pfam" id="PF00581">
    <property type="entry name" value="Rhodanese"/>
    <property type="match status" value="1"/>
</dbReference>
<evidence type="ECO:0000256" key="12">
    <source>
        <dbReference type="ARBA" id="ARBA00078531"/>
    </source>
</evidence>
<proteinExistence type="inferred from homology"/>
<dbReference type="PANTHER" id="PTHR10953">
    <property type="entry name" value="UBIQUITIN-ACTIVATING ENZYME E1"/>
    <property type="match status" value="1"/>
</dbReference>
<comment type="similarity">
    <text evidence="1">Belongs to the HesA/MoeB/ThiF family.</text>
</comment>
<dbReference type="InterPro" id="IPR036873">
    <property type="entry name" value="Rhodanese-like_dom_sf"/>
</dbReference>
<dbReference type="Pfam" id="PF00899">
    <property type="entry name" value="ThiF"/>
    <property type="match status" value="1"/>
</dbReference>
<dbReference type="SMART" id="SM00450">
    <property type="entry name" value="RHOD"/>
    <property type="match status" value="1"/>
</dbReference>
<dbReference type="RefSeq" id="WP_206983888.1">
    <property type="nucleotide sequence ID" value="NZ_JAFLQZ010000004.1"/>
</dbReference>
<dbReference type="GO" id="GO:0005829">
    <property type="term" value="C:cytosol"/>
    <property type="evidence" value="ECO:0007669"/>
    <property type="project" value="TreeGrafter"/>
</dbReference>
<evidence type="ECO:0000313" key="14">
    <source>
        <dbReference type="EMBL" id="MBO0358013.1"/>
    </source>
</evidence>
<name>A0A939EY35_9BACT</name>
<dbReference type="GO" id="GO:0005524">
    <property type="term" value="F:ATP binding"/>
    <property type="evidence" value="ECO:0007669"/>
    <property type="project" value="UniProtKB-KW"/>
</dbReference>
<dbReference type="InterPro" id="IPR001763">
    <property type="entry name" value="Rhodanese-like_dom"/>
</dbReference>
<evidence type="ECO:0000256" key="4">
    <source>
        <dbReference type="ARBA" id="ARBA00022840"/>
    </source>
</evidence>
<comment type="subunit">
    <text evidence="7">Homodimer. Forms a stable heterotetrameric complex of 2 MoeB and 2 MoaD during adenylation of MoaD.</text>
</comment>
<protein>
    <recommendedName>
        <fullName evidence="9">Molybdopterin-synthase adenylyltransferase</fullName>
        <ecNumber evidence="8">2.7.7.80</ecNumber>
    </recommendedName>
    <alternativeName>
        <fullName evidence="12">MoaD protein adenylase</fullName>
    </alternativeName>
    <alternativeName>
        <fullName evidence="10">Molybdopterin-converting factor subunit 1 adenylase</fullName>
    </alternativeName>
    <alternativeName>
        <fullName evidence="11">Sulfur carrier protein MoaD adenylyltransferase</fullName>
    </alternativeName>
</protein>
<evidence type="ECO:0000256" key="10">
    <source>
        <dbReference type="ARBA" id="ARBA00075110"/>
    </source>
</evidence>
<dbReference type="AlphaFoldDB" id="A0A939EY35"/>
<dbReference type="GO" id="GO:0004792">
    <property type="term" value="F:thiosulfate-cyanide sulfurtransferase activity"/>
    <property type="evidence" value="ECO:0007669"/>
    <property type="project" value="TreeGrafter"/>
</dbReference>
<dbReference type="PANTHER" id="PTHR10953:SF102">
    <property type="entry name" value="ADENYLYLTRANSFERASE AND SULFURTRANSFERASE MOCS3"/>
    <property type="match status" value="1"/>
</dbReference>
<dbReference type="Gene3D" id="3.40.50.720">
    <property type="entry name" value="NAD(P)-binding Rossmann-like Domain"/>
    <property type="match status" value="1"/>
</dbReference>
<dbReference type="InterPro" id="IPR000594">
    <property type="entry name" value="ThiF_NAD_FAD-bd"/>
</dbReference>
<dbReference type="EMBL" id="JAFLQZ010000004">
    <property type="protein sequence ID" value="MBO0358013.1"/>
    <property type="molecule type" value="Genomic_DNA"/>
</dbReference>
<evidence type="ECO:0000256" key="6">
    <source>
        <dbReference type="ARBA" id="ARBA00055169"/>
    </source>
</evidence>
<sequence length="351" mass="37902">MNTAQQNRYARHIMLPEIGLAGQQKLAQAAVLVVGCGGLGCPVLQYLTAAGVGTIGLLDADTVAESNLQRQVLYATADVGQRKVDVARQKLAALNPHVTFQPQAVHLTAANALRILPAYDVVVDCSDNFATRYLINDACVLLGKPLVFGAIFRFEGQLSVFNYQGGPTYRCLYPEPPAPDEMPNCADSGVLGVLPGIIGTLQATETLKILLGLGEVASGKLLVMNSLTLHFESFEFKAQPGNQQLKQLVDYEVLCGTGVLEITAAEFKQKLAAREQLQLLDVREPHEHAQRNIGGRLLPLRELAQHLSTLDPAVPIVVHCQSGGRSRQAARLLQEQGFAEVYSLQNGLADF</sequence>
<reference evidence="14" key="1">
    <citation type="submission" date="2021-03" db="EMBL/GenBank/DDBJ databases">
        <authorList>
            <person name="Kim M.K."/>
        </authorList>
    </citation>
    <scope>NUCLEOTIDE SEQUENCE</scope>
    <source>
        <strain evidence="14">BT186</strain>
    </source>
</reference>
<dbReference type="NCBIfam" id="NF004281">
    <property type="entry name" value="PRK05690.1"/>
    <property type="match status" value="1"/>
</dbReference>
<organism evidence="14 15">
    <name type="scientific">Hymenobacter telluris</name>
    <dbReference type="NCBI Taxonomy" id="2816474"/>
    <lineage>
        <taxon>Bacteria</taxon>
        <taxon>Pseudomonadati</taxon>
        <taxon>Bacteroidota</taxon>
        <taxon>Cytophagia</taxon>
        <taxon>Cytophagales</taxon>
        <taxon>Hymenobacteraceae</taxon>
        <taxon>Hymenobacter</taxon>
    </lineage>
</organism>
<keyword evidence="2" id="KW-0808">Transferase</keyword>
<dbReference type="InterPro" id="IPR045886">
    <property type="entry name" value="ThiF/MoeB/HesA"/>
</dbReference>
<dbReference type="GO" id="GO:0008641">
    <property type="term" value="F:ubiquitin-like modifier activating enzyme activity"/>
    <property type="evidence" value="ECO:0007669"/>
    <property type="project" value="InterPro"/>
</dbReference>
<evidence type="ECO:0000256" key="3">
    <source>
        <dbReference type="ARBA" id="ARBA00022741"/>
    </source>
</evidence>
<evidence type="ECO:0000313" key="15">
    <source>
        <dbReference type="Proteomes" id="UP000664144"/>
    </source>
</evidence>
<dbReference type="Gene3D" id="3.40.250.10">
    <property type="entry name" value="Rhodanese-like domain"/>
    <property type="match status" value="1"/>
</dbReference>
<dbReference type="GO" id="GO:0008146">
    <property type="term" value="F:sulfotransferase activity"/>
    <property type="evidence" value="ECO:0007669"/>
    <property type="project" value="TreeGrafter"/>
</dbReference>
<comment type="function">
    <text evidence="6">Catalyzes the adenylation by ATP of the carboxyl group of the C-terminal glycine of sulfur carrier protein MoaD.</text>
</comment>
<keyword evidence="14" id="KW-0548">Nucleotidyltransferase</keyword>
<dbReference type="PROSITE" id="PS50206">
    <property type="entry name" value="RHODANESE_3"/>
    <property type="match status" value="1"/>
</dbReference>
<dbReference type="FunFam" id="3.40.50.720:FF:000033">
    <property type="entry name" value="Adenylyltransferase and sulfurtransferase MOCS3"/>
    <property type="match status" value="1"/>
</dbReference>
<evidence type="ECO:0000256" key="5">
    <source>
        <dbReference type="ARBA" id="ARBA00052218"/>
    </source>
</evidence>
<dbReference type="CDD" id="cd00757">
    <property type="entry name" value="ThiF_MoeB_HesA_family"/>
    <property type="match status" value="1"/>
</dbReference>
<gene>
    <name evidence="14" type="primary">moeB</name>
    <name evidence="14" type="ORF">J0X19_08660</name>
</gene>
<evidence type="ECO:0000259" key="13">
    <source>
        <dbReference type="PROSITE" id="PS50206"/>
    </source>
</evidence>
<dbReference type="EC" id="2.7.7.80" evidence="8"/>
<keyword evidence="4" id="KW-0067">ATP-binding</keyword>
<evidence type="ECO:0000256" key="9">
    <source>
        <dbReference type="ARBA" id="ARBA00073635"/>
    </source>
</evidence>
<comment type="caution">
    <text evidence="14">The sequence shown here is derived from an EMBL/GenBank/DDBJ whole genome shotgun (WGS) entry which is preliminary data.</text>
</comment>
<keyword evidence="3" id="KW-0547">Nucleotide-binding</keyword>
<dbReference type="Proteomes" id="UP000664144">
    <property type="component" value="Unassembled WGS sequence"/>
</dbReference>